<dbReference type="SFLD" id="SFLDS00005">
    <property type="entry name" value="Isoprenoid_Synthase_Type_I"/>
    <property type="match status" value="1"/>
</dbReference>
<evidence type="ECO:0000313" key="2">
    <source>
        <dbReference type="Proteomes" id="UP000215506"/>
    </source>
</evidence>
<evidence type="ECO:0000313" key="1">
    <source>
        <dbReference type="EMBL" id="OXR47579.1"/>
    </source>
</evidence>
<dbReference type="EMBL" id="NGAF01000001">
    <property type="protein sequence ID" value="OXR47579.1"/>
    <property type="molecule type" value="Genomic_DNA"/>
</dbReference>
<dbReference type="InterPro" id="IPR008949">
    <property type="entry name" value="Isoprenoid_synthase_dom_sf"/>
</dbReference>
<dbReference type="RefSeq" id="WP_039779615.1">
    <property type="nucleotide sequence ID" value="NZ_JAAXOR010000003.1"/>
</dbReference>
<dbReference type="EC" id="2.5.1.-" evidence="1"/>
<name>A0A231HFG5_9NOCA</name>
<dbReference type="InterPro" id="IPR044843">
    <property type="entry name" value="Trans_IPPS_bact-type"/>
</dbReference>
<organism evidence="1 2">
    <name type="scientific">Nocardia cerradoensis</name>
    <dbReference type="NCBI Taxonomy" id="85688"/>
    <lineage>
        <taxon>Bacteria</taxon>
        <taxon>Bacillati</taxon>
        <taxon>Actinomycetota</taxon>
        <taxon>Actinomycetes</taxon>
        <taxon>Mycobacteriales</taxon>
        <taxon>Nocardiaceae</taxon>
        <taxon>Nocardia</taxon>
    </lineage>
</organism>
<dbReference type="PANTHER" id="PTHR31480">
    <property type="entry name" value="BIFUNCTIONAL LYCOPENE CYCLASE/PHYTOENE SYNTHASE"/>
    <property type="match status" value="1"/>
</dbReference>
<dbReference type="Gene3D" id="1.10.600.10">
    <property type="entry name" value="Farnesyl Diphosphate Synthase"/>
    <property type="match status" value="1"/>
</dbReference>
<protein>
    <submittedName>
        <fullName evidence="1">Phytoene synthase</fullName>
        <ecNumber evidence="1">2.5.1.-</ecNumber>
    </submittedName>
</protein>
<dbReference type="GO" id="GO:0004311">
    <property type="term" value="F:geranylgeranyl diphosphate synthase activity"/>
    <property type="evidence" value="ECO:0007669"/>
    <property type="project" value="InterPro"/>
</dbReference>
<dbReference type="InterPro" id="IPR002060">
    <property type="entry name" value="Squ/phyt_synthse"/>
</dbReference>
<dbReference type="Proteomes" id="UP000215506">
    <property type="component" value="Unassembled WGS sequence"/>
</dbReference>
<dbReference type="NCBIfam" id="TIGR03464">
    <property type="entry name" value="HpnC"/>
    <property type="match status" value="1"/>
</dbReference>
<dbReference type="SUPFAM" id="SSF48576">
    <property type="entry name" value="Terpenoid synthases"/>
    <property type="match status" value="1"/>
</dbReference>
<reference evidence="1 2" key="1">
    <citation type="submission" date="2017-07" db="EMBL/GenBank/DDBJ databases">
        <title>First draft Genome Sequence of Nocardia cerradoensis isolated from human infection.</title>
        <authorList>
            <person name="Carrasco G."/>
        </authorList>
    </citation>
    <scope>NUCLEOTIDE SEQUENCE [LARGE SCALE GENOMIC DNA]</scope>
    <source>
        <strain evidence="1 2">CNM20130759</strain>
    </source>
</reference>
<sequence>MDAATAPARWLRAREKEENFPVALRWLPREPRRHLHAVYAATRLIDQVGDAAPGDRVSHLLALRADLAGLYQGRTPDDPVLQMLAPTVAACDLPQEAFQELIEANLLDQRVGRYASFEDLLGYCRLSANPVGRLVLAVFDQSTPDTVALSDRVCSALQVLEHCQDVAEDYAAGRIYLPQDDLAAAGVADAALATGGPGDPACRAVVLTQVERCESMLGEGAPLVARLTGWARLAVAGYLAGGCATARALRVAEGDVWSQPVRPRHVDTVASMVTLLGKATVVPQ</sequence>
<proteinExistence type="predicted"/>
<gene>
    <name evidence="1" type="primary">crtB_2</name>
    <name evidence="1" type="ORF">B7C42_00704</name>
</gene>
<dbReference type="SFLD" id="SFLDG01212">
    <property type="entry name" value="Phytoene_synthase_like"/>
    <property type="match status" value="1"/>
</dbReference>
<keyword evidence="2" id="KW-1185">Reference proteome</keyword>
<dbReference type="Pfam" id="PF00494">
    <property type="entry name" value="SQS_PSY"/>
    <property type="match status" value="1"/>
</dbReference>
<dbReference type="AlphaFoldDB" id="A0A231HFG5"/>
<accession>A0A231HFG5</accession>
<keyword evidence="1" id="KW-0808">Transferase</keyword>
<dbReference type="InterPro" id="IPR017827">
    <property type="entry name" value="HSQ_synthase_HpnC"/>
</dbReference>
<comment type="caution">
    <text evidence="1">The sequence shown here is derived from an EMBL/GenBank/DDBJ whole genome shotgun (WGS) entry which is preliminary data.</text>
</comment>
<dbReference type="SFLD" id="SFLDG01018">
    <property type="entry name" value="Squalene/Phytoene_Synthase_Lik"/>
    <property type="match status" value="1"/>
</dbReference>